<dbReference type="EMBL" id="JACJVR010000079">
    <property type="protein sequence ID" value="MBB6693757.1"/>
    <property type="molecule type" value="Genomic_DNA"/>
</dbReference>
<proteinExistence type="predicted"/>
<sequence length="237" mass="25895">MPVTLEEIMDKLEQLGTEQTKRTFVRHGAKEPLFGVKVGDLKKLVKDVKKDQSLARALYDTGNSDAMYLAGLTVDPKTATKDMLRDWARAANWYMLAEYAVAGVAAESPHALELAREWIASGEETVASCGWSAYANYILITPDDRLDLNEIRSLLRRAETGIREAANRVRYTMNGFVIAVGSSVEALHEEALEAARAIGKVDVDMGGTACKVPLAEDYIAKIKAAGKLGAKKKTCIC</sequence>
<reference evidence="1 2" key="1">
    <citation type="submission" date="2020-08" db="EMBL/GenBank/DDBJ databases">
        <title>Cohnella phylogeny.</title>
        <authorList>
            <person name="Dunlap C."/>
        </authorList>
    </citation>
    <scope>NUCLEOTIDE SEQUENCE [LARGE SCALE GENOMIC DNA]</scope>
    <source>
        <strain evidence="1 2">DSM 25239</strain>
    </source>
</reference>
<dbReference type="InterPro" id="IPR016024">
    <property type="entry name" value="ARM-type_fold"/>
</dbReference>
<keyword evidence="2" id="KW-1185">Reference proteome</keyword>
<dbReference type="Pfam" id="PF08713">
    <property type="entry name" value="DNA_alkylation"/>
    <property type="match status" value="1"/>
</dbReference>
<dbReference type="SUPFAM" id="SSF48371">
    <property type="entry name" value="ARM repeat"/>
    <property type="match status" value="1"/>
</dbReference>
<dbReference type="PANTHER" id="PTHR41291">
    <property type="entry name" value="DNA ALKYLATION REPAIR PROTEIN"/>
    <property type="match status" value="1"/>
</dbReference>
<evidence type="ECO:0000313" key="2">
    <source>
        <dbReference type="Proteomes" id="UP000553776"/>
    </source>
</evidence>
<dbReference type="Proteomes" id="UP000553776">
    <property type="component" value="Unassembled WGS sequence"/>
</dbReference>
<dbReference type="AlphaFoldDB" id="A0A841TYY3"/>
<dbReference type="Gene3D" id="1.25.10.90">
    <property type="match status" value="1"/>
</dbReference>
<accession>A0A841TYY3</accession>
<dbReference type="PANTHER" id="PTHR41291:SF1">
    <property type="entry name" value="DNA ALKYLATION REPAIR PROTEIN"/>
    <property type="match status" value="1"/>
</dbReference>
<protein>
    <submittedName>
        <fullName evidence="1">DNA alkylation repair protein</fullName>
    </submittedName>
</protein>
<gene>
    <name evidence="1" type="ORF">H7B90_20375</name>
</gene>
<dbReference type="InterPro" id="IPR014825">
    <property type="entry name" value="DNA_alkylation"/>
</dbReference>
<organism evidence="1 2">
    <name type="scientific">Cohnella xylanilytica</name>
    <dbReference type="NCBI Taxonomy" id="557555"/>
    <lineage>
        <taxon>Bacteria</taxon>
        <taxon>Bacillati</taxon>
        <taxon>Bacillota</taxon>
        <taxon>Bacilli</taxon>
        <taxon>Bacillales</taxon>
        <taxon>Paenibacillaceae</taxon>
        <taxon>Cohnella</taxon>
    </lineage>
</organism>
<evidence type="ECO:0000313" key="1">
    <source>
        <dbReference type="EMBL" id="MBB6693757.1"/>
    </source>
</evidence>
<comment type="caution">
    <text evidence="1">The sequence shown here is derived from an EMBL/GenBank/DDBJ whole genome shotgun (WGS) entry which is preliminary data.</text>
</comment>
<dbReference type="RefSeq" id="WP_185137737.1">
    <property type="nucleotide sequence ID" value="NZ_JACJVR010000079.1"/>
</dbReference>
<name>A0A841TYY3_9BACL</name>